<evidence type="ECO:0000313" key="1">
    <source>
        <dbReference type="EMBL" id="ETJ03308.1"/>
    </source>
</evidence>
<protein>
    <submittedName>
        <fullName evidence="1">Uncharacterized protein</fullName>
    </submittedName>
</protein>
<feature type="non-terminal residue" evidence="1">
    <location>
        <position position="1"/>
    </location>
</feature>
<proteinExistence type="predicted"/>
<dbReference type="AlphaFoldDB" id="W1VBA4"/>
<evidence type="ECO:0000313" key="2">
    <source>
        <dbReference type="Proteomes" id="UP000018852"/>
    </source>
</evidence>
<comment type="caution">
    <text evidence="1">The sequence shown here is derived from an EMBL/GenBank/DDBJ whole genome shotgun (WGS) entry which is preliminary data.</text>
</comment>
<name>W1VBA4_9ACTO</name>
<accession>W1VBA4</accession>
<dbReference type="EMBL" id="AZLV01000856">
    <property type="protein sequence ID" value="ETJ03308.1"/>
    <property type="molecule type" value="Genomic_DNA"/>
</dbReference>
<sequence length="37" mass="3581">GAVAAGAGGGALDVDEATVALAHHLQDLGEVARRGVR</sequence>
<reference evidence="1 2" key="1">
    <citation type="submission" date="2013-12" db="EMBL/GenBank/DDBJ databases">
        <title>A Varibaculum cambriense genome reconstructed from a premature infant gut community with otherwise low bacterial novelty that shifts toward anaerobic metabolism during the third week of life.</title>
        <authorList>
            <person name="Brown C.T."/>
            <person name="Sharon I."/>
            <person name="Thomas B.C."/>
            <person name="Castelle C.J."/>
            <person name="Morowitz M.J."/>
            <person name="Banfield J.F."/>
        </authorList>
    </citation>
    <scope>NUCLEOTIDE SEQUENCE [LARGE SCALE GENOMIC DNA]</scope>
    <source>
        <strain evidence="2">DORA_12</strain>
    </source>
</reference>
<dbReference type="Proteomes" id="UP000018852">
    <property type="component" value="Unassembled WGS sequence"/>
</dbReference>
<organism evidence="1 2">
    <name type="scientific">Actinomyces urogenitalis DORA_12</name>
    <dbReference type="NCBI Taxonomy" id="1403939"/>
    <lineage>
        <taxon>Bacteria</taxon>
        <taxon>Bacillati</taxon>
        <taxon>Actinomycetota</taxon>
        <taxon>Actinomycetes</taxon>
        <taxon>Actinomycetales</taxon>
        <taxon>Actinomycetaceae</taxon>
        <taxon>Actinomyces</taxon>
    </lineage>
</organism>
<gene>
    <name evidence="1" type="ORF">Q605_AUC00856G0001</name>
</gene>